<proteinExistence type="predicted"/>
<dbReference type="Proteomes" id="UP000285961">
    <property type="component" value="Unassembled WGS sequence"/>
</dbReference>
<evidence type="ECO:0000256" key="1">
    <source>
        <dbReference type="SAM" id="Phobius"/>
    </source>
</evidence>
<sequence>MPNGAALINKIINEEPPDIWTLNRNVPTRLSKIIIEVTANDKDVRYKEIGASSSAAIIMTGFGVFLAFATGYVNCSTAMHMLDISRLVA</sequence>
<organism evidence="2 3">
    <name type="scientific">Candidatus Abyssobacteria bacterium SURF_17</name>
    <dbReference type="NCBI Taxonomy" id="2093361"/>
    <lineage>
        <taxon>Bacteria</taxon>
        <taxon>Pseudomonadati</taxon>
        <taxon>Candidatus Hydrogenedentota</taxon>
        <taxon>Candidatus Abyssobacteria</taxon>
    </lineage>
</organism>
<keyword evidence="1" id="KW-0812">Transmembrane</keyword>
<feature type="transmembrane region" description="Helical" evidence="1">
    <location>
        <begin position="55"/>
        <end position="73"/>
    </location>
</feature>
<dbReference type="EMBL" id="QZKI01000107">
    <property type="protein sequence ID" value="RJP67233.1"/>
    <property type="molecule type" value="Genomic_DNA"/>
</dbReference>
<evidence type="ECO:0000313" key="2">
    <source>
        <dbReference type="EMBL" id="RJP67233.1"/>
    </source>
</evidence>
<keyword evidence="1" id="KW-0472">Membrane</keyword>
<keyword evidence="1" id="KW-1133">Transmembrane helix</keyword>
<comment type="caution">
    <text evidence="2">The sequence shown here is derived from an EMBL/GenBank/DDBJ whole genome shotgun (WGS) entry which is preliminary data.</text>
</comment>
<name>A0A419ETJ0_9BACT</name>
<dbReference type="AlphaFoldDB" id="A0A419ETJ0"/>
<reference evidence="2 3" key="1">
    <citation type="journal article" date="2017" name="ISME J.">
        <title>Energy and carbon metabolisms in a deep terrestrial subsurface fluid microbial community.</title>
        <authorList>
            <person name="Momper L."/>
            <person name="Jungbluth S.P."/>
            <person name="Lee M.D."/>
            <person name="Amend J.P."/>
        </authorList>
    </citation>
    <scope>NUCLEOTIDE SEQUENCE [LARGE SCALE GENOMIC DNA]</scope>
    <source>
        <strain evidence="2">SURF_17</strain>
    </source>
</reference>
<evidence type="ECO:0000313" key="3">
    <source>
        <dbReference type="Proteomes" id="UP000285961"/>
    </source>
</evidence>
<accession>A0A419ETJ0</accession>
<protein>
    <submittedName>
        <fullName evidence="2">Uncharacterized protein</fullName>
    </submittedName>
</protein>
<gene>
    <name evidence="2" type="ORF">C4532_14985</name>
</gene>